<evidence type="ECO:0000256" key="1">
    <source>
        <dbReference type="SAM" id="MobiDB-lite"/>
    </source>
</evidence>
<dbReference type="InterPro" id="IPR007062">
    <property type="entry name" value="PPI-2"/>
</dbReference>
<name>A0A1E4T311_9ASCO</name>
<evidence type="ECO:0008006" key="4">
    <source>
        <dbReference type="Google" id="ProtNLM"/>
    </source>
</evidence>
<feature type="region of interest" description="Disordered" evidence="1">
    <location>
        <begin position="97"/>
        <end position="230"/>
    </location>
</feature>
<dbReference type="PANTHER" id="PTHR12398">
    <property type="entry name" value="PROTEIN PHOSPHATASE INHIBITOR"/>
    <property type="match status" value="1"/>
</dbReference>
<gene>
    <name evidence="2" type="ORF">CANARDRAFT_6632</name>
</gene>
<feature type="compositionally biased region" description="Basic and acidic residues" evidence="1">
    <location>
        <begin position="196"/>
        <end position="206"/>
    </location>
</feature>
<sequence length="230" mass="26423">MPNTTPPRSILKNSQPTATYKTENPNVVDLSEPFDRSKVIENTKLNSKLTKEQSSKGDKIREKIDILKKQQNQLSDSEIDHLKWDEKNLLITELEKNSTMKIDEPKTPYEGGFDPNNDYYRNDNEDDENNNENNIDDDDEIEPLGDISLGAGADDGNPDDDIVGKLNEGRLEVIDVPTTINDEEVNDEEEEEEDPEEKHKRFEELRKKHYHSKGNVLRQPIQISDDEDDS</sequence>
<dbReference type="Proteomes" id="UP000094801">
    <property type="component" value="Unassembled WGS sequence"/>
</dbReference>
<dbReference type="OrthoDB" id="551302at2759"/>
<organism evidence="2 3">
    <name type="scientific">[Candida] arabinofermentans NRRL YB-2248</name>
    <dbReference type="NCBI Taxonomy" id="983967"/>
    <lineage>
        <taxon>Eukaryota</taxon>
        <taxon>Fungi</taxon>
        <taxon>Dikarya</taxon>
        <taxon>Ascomycota</taxon>
        <taxon>Saccharomycotina</taxon>
        <taxon>Pichiomycetes</taxon>
        <taxon>Pichiales</taxon>
        <taxon>Pichiaceae</taxon>
        <taxon>Ogataea</taxon>
        <taxon>Ogataea/Candida clade</taxon>
    </lineage>
</organism>
<evidence type="ECO:0000313" key="2">
    <source>
        <dbReference type="EMBL" id="ODV86137.1"/>
    </source>
</evidence>
<evidence type="ECO:0000313" key="3">
    <source>
        <dbReference type="Proteomes" id="UP000094801"/>
    </source>
</evidence>
<feature type="region of interest" description="Disordered" evidence="1">
    <location>
        <begin position="1"/>
        <end position="29"/>
    </location>
</feature>
<feature type="compositionally biased region" description="Basic and acidic residues" evidence="1">
    <location>
        <begin position="97"/>
        <end position="107"/>
    </location>
</feature>
<dbReference type="AlphaFoldDB" id="A0A1E4T311"/>
<protein>
    <recommendedName>
        <fullName evidence="4">Protein GLC8</fullName>
    </recommendedName>
</protein>
<reference evidence="3" key="1">
    <citation type="submission" date="2016-04" db="EMBL/GenBank/DDBJ databases">
        <title>Comparative genomics of biotechnologically important yeasts.</title>
        <authorList>
            <consortium name="DOE Joint Genome Institute"/>
            <person name="Riley R."/>
            <person name="Haridas S."/>
            <person name="Wolfe K.H."/>
            <person name="Lopes M.R."/>
            <person name="Hittinger C.T."/>
            <person name="Goker M."/>
            <person name="Salamov A."/>
            <person name="Wisecaver J."/>
            <person name="Long T.M."/>
            <person name="Aerts A.L."/>
            <person name="Barry K."/>
            <person name="Choi C."/>
            <person name="Clum A."/>
            <person name="Coughlan A.Y."/>
            <person name="Deshpande S."/>
            <person name="Douglass A.P."/>
            <person name="Hanson S.J."/>
            <person name="Klenk H.-P."/>
            <person name="Labutti K."/>
            <person name="Lapidus A."/>
            <person name="Lindquist E."/>
            <person name="Lipzen A."/>
            <person name="Meier-Kolthoff J.P."/>
            <person name="Ohm R.A."/>
            <person name="Otillar R.P."/>
            <person name="Pangilinan J."/>
            <person name="Peng Y."/>
            <person name="Rokas A."/>
            <person name="Rosa C.A."/>
            <person name="Scheuner C."/>
            <person name="Sibirny A.A."/>
            <person name="Slot J.C."/>
            <person name="Stielow J.B."/>
            <person name="Sun H."/>
            <person name="Kurtzman C.P."/>
            <person name="Blackwell M."/>
            <person name="Grigoriev I.V."/>
            <person name="Jeffries T.W."/>
        </authorList>
    </citation>
    <scope>NUCLEOTIDE SEQUENCE [LARGE SCALE GENOMIC DNA]</scope>
    <source>
        <strain evidence="3">NRRL YB-2248</strain>
    </source>
</reference>
<feature type="compositionally biased region" description="Polar residues" evidence="1">
    <location>
        <begin position="1"/>
        <end position="25"/>
    </location>
</feature>
<dbReference type="EMBL" id="KV453850">
    <property type="protein sequence ID" value="ODV86137.1"/>
    <property type="molecule type" value="Genomic_DNA"/>
</dbReference>
<accession>A0A1E4T311</accession>
<dbReference type="Gene3D" id="6.10.250.1050">
    <property type="match status" value="1"/>
</dbReference>
<dbReference type="PANTHER" id="PTHR12398:SF20">
    <property type="entry name" value="PROTEIN PHOSPHATASE 1 REGULATORY INHIBITOR SUBUNIT 2"/>
    <property type="match status" value="1"/>
</dbReference>
<dbReference type="GO" id="GO:0004864">
    <property type="term" value="F:protein phosphatase inhibitor activity"/>
    <property type="evidence" value="ECO:0007669"/>
    <property type="project" value="InterPro"/>
</dbReference>
<dbReference type="GO" id="GO:0009966">
    <property type="term" value="P:regulation of signal transduction"/>
    <property type="evidence" value="ECO:0007669"/>
    <property type="project" value="InterPro"/>
</dbReference>
<feature type="compositionally biased region" description="Acidic residues" evidence="1">
    <location>
        <begin position="181"/>
        <end position="195"/>
    </location>
</feature>
<dbReference type="Pfam" id="PF04979">
    <property type="entry name" value="IPP-2"/>
    <property type="match status" value="1"/>
</dbReference>
<feature type="compositionally biased region" description="Acidic residues" evidence="1">
    <location>
        <begin position="124"/>
        <end position="143"/>
    </location>
</feature>
<keyword evidence="3" id="KW-1185">Reference proteome</keyword>
<dbReference type="STRING" id="983967.A0A1E4T311"/>
<proteinExistence type="predicted"/>